<dbReference type="Pfam" id="PF00813">
    <property type="entry name" value="FliP"/>
    <property type="match status" value="1"/>
</dbReference>
<dbReference type="Proteomes" id="UP000326936">
    <property type="component" value="Chromosome"/>
</dbReference>
<evidence type="ECO:0000256" key="4">
    <source>
        <dbReference type="ARBA" id="ARBA00022692"/>
    </source>
</evidence>
<comment type="subcellular location">
    <subcellularLocation>
        <location evidence="1">Cell membrane</location>
        <topology evidence="1">Multi-pass membrane protein</topology>
    </subcellularLocation>
</comment>
<keyword evidence="4 7" id="KW-0812">Transmembrane</keyword>
<dbReference type="EMBL" id="CP045350">
    <property type="protein sequence ID" value="QFT26257.1"/>
    <property type="molecule type" value="Genomic_DNA"/>
</dbReference>
<name>A0A5P9CKN7_9VIBR</name>
<keyword evidence="5 7" id="KW-1133">Transmembrane helix</keyword>
<dbReference type="InterPro" id="IPR005773">
    <property type="entry name" value="T3SS_YscR-like"/>
</dbReference>
<proteinExistence type="inferred from homology"/>
<protein>
    <submittedName>
        <fullName evidence="8">Flagellar biosynthetic protein FliP</fullName>
    </submittedName>
</protein>
<evidence type="ECO:0000256" key="3">
    <source>
        <dbReference type="ARBA" id="ARBA00022475"/>
    </source>
</evidence>
<evidence type="ECO:0000256" key="2">
    <source>
        <dbReference type="ARBA" id="ARBA00006257"/>
    </source>
</evidence>
<dbReference type="OrthoDB" id="9805111at2"/>
<keyword evidence="9" id="KW-1185">Reference proteome</keyword>
<feature type="transmembrane region" description="Helical" evidence="7">
    <location>
        <begin position="53"/>
        <end position="74"/>
    </location>
</feature>
<dbReference type="GO" id="GO:0005886">
    <property type="term" value="C:plasma membrane"/>
    <property type="evidence" value="ECO:0007669"/>
    <property type="project" value="UniProtKB-SubCell"/>
</dbReference>
<comment type="similarity">
    <text evidence="2 7">Belongs to the FliP/MopC/SpaP family.</text>
</comment>
<keyword evidence="8" id="KW-0282">Flagellum</keyword>
<dbReference type="NCBIfam" id="TIGR01102">
    <property type="entry name" value="yscR"/>
    <property type="match status" value="1"/>
</dbReference>
<sequence length="216" mass="24083">MALLDNPIQLIVVLFCLSLLPLFAVMGTSFLKLSIVFSMLRNALGIQQIPPNMAIYGLALILTMFTMAPVGFAIRDNLIAHPIDWSSPNLFTQVSSQIIAPYHHFLSHNTSETQIQFFSKVGHDIWPEQYQNELSKDSLLVMVPAFTLSQLIEAFKIGFLLYLPFVAIDLIVSNILLAMGMMMVSPMTIALPFKLLIFILMGGWDKLVGQLMGSFS</sequence>
<dbReference type="PANTHER" id="PTHR30587">
    <property type="entry name" value="FLAGELLAR BIOSYNTHETIC PROTEIN FLIP"/>
    <property type="match status" value="1"/>
</dbReference>
<dbReference type="GO" id="GO:0009306">
    <property type="term" value="P:protein secretion"/>
    <property type="evidence" value="ECO:0007669"/>
    <property type="project" value="UniProtKB-UniRule"/>
</dbReference>
<evidence type="ECO:0000256" key="5">
    <source>
        <dbReference type="ARBA" id="ARBA00022989"/>
    </source>
</evidence>
<accession>A0A5P9CKN7</accession>
<dbReference type="NCBIfam" id="NF009438">
    <property type="entry name" value="PRK12797.1"/>
    <property type="match status" value="1"/>
</dbReference>
<dbReference type="KEGG" id="vaq:FIV01_07435"/>
<evidence type="ECO:0000313" key="8">
    <source>
        <dbReference type="EMBL" id="QFT26257.1"/>
    </source>
</evidence>
<keyword evidence="3 7" id="KW-1003">Cell membrane</keyword>
<keyword evidence="8" id="KW-0969">Cilium</keyword>
<dbReference type="AlphaFoldDB" id="A0A5P9CKN7"/>
<evidence type="ECO:0000256" key="7">
    <source>
        <dbReference type="RuleBase" id="RU362070"/>
    </source>
</evidence>
<organism evidence="8 9">
    <name type="scientific">Vibrio aquimaris</name>
    <dbReference type="NCBI Taxonomy" id="2587862"/>
    <lineage>
        <taxon>Bacteria</taxon>
        <taxon>Pseudomonadati</taxon>
        <taxon>Pseudomonadota</taxon>
        <taxon>Gammaproteobacteria</taxon>
        <taxon>Vibrionales</taxon>
        <taxon>Vibrionaceae</taxon>
        <taxon>Vibrio</taxon>
    </lineage>
</organism>
<evidence type="ECO:0000313" key="9">
    <source>
        <dbReference type="Proteomes" id="UP000326936"/>
    </source>
</evidence>
<evidence type="ECO:0000256" key="1">
    <source>
        <dbReference type="ARBA" id="ARBA00004651"/>
    </source>
</evidence>
<feature type="transmembrane region" description="Helical" evidence="7">
    <location>
        <begin position="189"/>
        <end position="208"/>
    </location>
</feature>
<dbReference type="PROSITE" id="PS01060">
    <property type="entry name" value="FLIP_1"/>
    <property type="match status" value="1"/>
</dbReference>
<dbReference type="InterPro" id="IPR005838">
    <property type="entry name" value="T3SS_IM_P"/>
</dbReference>
<keyword evidence="8" id="KW-0966">Cell projection</keyword>
<evidence type="ECO:0000256" key="6">
    <source>
        <dbReference type="ARBA" id="ARBA00023136"/>
    </source>
</evidence>
<feature type="transmembrane region" description="Helical" evidence="7">
    <location>
        <begin position="159"/>
        <end position="183"/>
    </location>
</feature>
<dbReference type="PANTHER" id="PTHR30587:SF3">
    <property type="entry name" value="VIRULENCE PROTEIN YSCR"/>
    <property type="match status" value="1"/>
</dbReference>
<reference evidence="8 9" key="1">
    <citation type="submission" date="2019-10" db="EMBL/GenBank/DDBJ databases">
        <title>Complete genome sequence of Vibrio sp. strain THAF100, isolated from non-filtered water from the water column of tank 6 of a marine aquarium containing stony-coral fragments. Water maintained at 26 degree C.</title>
        <authorList>
            <person name="Ruckert C."/>
            <person name="Franco A."/>
            <person name="Kalinowski J."/>
            <person name="Glaeser S."/>
        </authorList>
    </citation>
    <scope>NUCLEOTIDE SEQUENCE [LARGE SCALE GENOMIC DNA]</scope>
    <source>
        <strain evidence="8 9">THAF100</strain>
    </source>
</reference>
<feature type="transmembrane region" description="Helical" evidence="7">
    <location>
        <begin position="12"/>
        <end position="33"/>
    </location>
</feature>
<dbReference type="RefSeq" id="WP_152430427.1">
    <property type="nucleotide sequence ID" value="NZ_CBCSDK010000004.1"/>
</dbReference>
<dbReference type="PRINTS" id="PR01302">
    <property type="entry name" value="TYPE3IMPPROT"/>
</dbReference>
<keyword evidence="6 7" id="KW-0472">Membrane</keyword>
<gene>
    <name evidence="8" type="primary">fliP2</name>
    <name evidence="8" type="ORF">FIV01_07435</name>
</gene>
<dbReference type="PROSITE" id="PS01061">
    <property type="entry name" value="FLIP_2"/>
    <property type="match status" value="1"/>
</dbReference>